<proteinExistence type="predicted"/>
<dbReference type="AlphaFoldDB" id="A0A7U3YJL2"/>
<evidence type="ECO:0000313" key="3">
    <source>
        <dbReference type="Proteomes" id="UP000006365"/>
    </source>
</evidence>
<reference evidence="2 3" key="1">
    <citation type="journal article" date="2011" name="Stand. Genomic Sci.">
        <title>Complete genome sequence of Desulfobulbus propionicus type strain (1pr3).</title>
        <authorList>
            <person name="Pagani I."/>
            <person name="Lapidus A."/>
            <person name="Nolan M."/>
            <person name="Lucas S."/>
            <person name="Hammon N."/>
            <person name="Deshpande S."/>
            <person name="Cheng J.F."/>
            <person name="Chertkov O."/>
            <person name="Davenport K."/>
            <person name="Tapia R."/>
            <person name="Han C."/>
            <person name="Goodwin L."/>
            <person name="Pitluck S."/>
            <person name="Liolios K."/>
            <person name="Mavromatis K."/>
            <person name="Ivanova N."/>
            <person name="Mikhailova N."/>
            <person name="Pati A."/>
            <person name="Chen A."/>
            <person name="Palaniappan K."/>
            <person name="Land M."/>
            <person name="Hauser L."/>
            <person name="Chang Y.J."/>
            <person name="Jeffries C.D."/>
            <person name="Detter J.C."/>
            <person name="Brambilla E."/>
            <person name="Kannan K.P."/>
            <person name="Djao O.D."/>
            <person name="Rohde M."/>
            <person name="Pukall R."/>
            <person name="Spring S."/>
            <person name="Goker M."/>
            <person name="Sikorski J."/>
            <person name="Woyke T."/>
            <person name="Bristow J."/>
            <person name="Eisen J.A."/>
            <person name="Markowitz V."/>
            <person name="Hugenholtz P."/>
            <person name="Kyrpides N.C."/>
            <person name="Klenk H.P."/>
        </authorList>
    </citation>
    <scope>NUCLEOTIDE SEQUENCE [LARGE SCALE GENOMIC DNA]</scope>
    <source>
        <strain evidence="3">ATCC 33891 / DSM 2032 / 1pr3</strain>
    </source>
</reference>
<dbReference type="KEGG" id="dpr:Despr_0408"/>
<accession>A0A7U3YJL2</accession>
<keyword evidence="3" id="KW-1185">Reference proteome</keyword>
<keyword evidence="1" id="KW-1133">Transmembrane helix</keyword>
<dbReference type="Proteomes" id="UP000006365">
    <property type="component" value="Chromosome"/>
</dbReference>
<name>A0A7U3YJL2_DESPD</name>
<keyword evidence="1" id="KW-0472">Membrane</keyword>
<keyword evidence="1" id="KW-0812">Transmembrane</keyword>
<sequence>MGLPSISYFDMATAATGWLAISVVSIFGVIASLIAVIAGLRVFSRFMYFR</sequence>
<feature type="transmembrane region" description="Helical" evidence="1">
    <location>
        <begin position="20"/>
        <end position="43"/>
    </location>
</feature>
<organism evidence="2 3">
    <name type="scientific">Desulfobulbus propionicus (strain ATCC 33891 / DSM 2032 / VKM B-1956 / 1pr3)</name>
    <dbReference type="NCBI Taxonomy" id="577650"/>
    <lineage>
        <taxon>Bacteria</taxon>
        <taxon>Pseudomonadati</taxon>
        <taxon>Thermodesulfobacteriota</taxon>
        <taxon>Desulfobulbia</taxon>
        <taxon>Desulfobulbales</taxon>
        <taxon>Desulfobulbaceae</taxon>
        <taxon>Desulfobulbus</taxon>
    </lineage>
</organism>
<evidence type="ECO:0000256" key="1">
    <source>
        <dbReference type="SAM" id="Phobius"/>
    </source>
</evidence>
<evidence type="ECO:0000313" key="2">
    <source>
        <dbReference type="EMBL" id="ADW16590.1"/>
    </source>
</evidence>
<gene>
    <name evidence="2" type="ordered locus">Despr_0408</name>
</gene>
<protein>
    <submittedName>
        <fullName evidence="2">Uncharacterized protein</fullName>
    </submittedName>
</protein>
<dbReference type="EMBL" id="CP002364">
    <property type="protein sequence ID" value="ADW16590.1"/>
    <property type="molecule type" value="Genomic_DNA"/>
</dbReference>